<dbReference type="AlphaFoldDB" id="A0A518JQ59"/>
<dbReference type="Proteomes" id="UP000315082">
    <property type="component" value="Chromosome"/>
</dbReference>
<organism evidence="1 2">
    <name type="scientific">Rosistilla carotiformis</name>
    <dbReference type="NCBI Taxonomy" id="2528017"/>
    <lineage>
        <taxon>Bacteria</taxon>
        <taxon>Pseudomonadati</taxon>
        <taxon>Planctomycetota</taxon>
        <taxon>Planctomycetia</taxon>
        <taxon>Pirellulales</taxon>
        <taxon>Pirellulaceae</taxon>
        <taxon>Rosistilla</taxon>
    </lineage>
</organism>
<name>A0A518JQ59_9BACT</name>
<evidence type="ECO:0000313" key="2">
    <source>
        <dbReference type="Proteomes" id="UP000315082"/>
    </source>
</evidence>
<dbReference type="KEGG" id="rcf:Poly24_13830"/>
<gene>
    <name evidence="1" type="ORF">Poly24_13830</name>
</gene>
<reference evidence="1 2" key="1">
    <citation type="submission" date="2019-02" db="EMBL/GenBank/DDBJ databases">
        <title>Deep-cultivation of Planctomycetes and their phenomic and genomic characterization uncovers novel biology.</title>
        <authorList>
            <person name="Wiegand S."/>
            <person name="Jogler M."/>
            <person name="Boedeker C."/>
            <person name="Pinto D."/>
            <person name="Vollmers J."/>
            <person name="Rivas-Marin E."/>
            <person name="Kohn T."/>
            <person name="Peeters S.H."/>
            <person name="Heuer A."/>
            <person name="Rast P."/>
            <person name="Oberbeckmann S."/>
            <person name="Bunk B."/>
            <person name="Jeske O."/>
            <person name="Meyerdierks A."/>
            <person name="Storesund J.E."/>
            <person name="Kallscheuer N."/>
            <person name="Luecker S."/>
            <person name="Lage O.M."/>
            <person name="Pohl T."/>
            <person name="Merkel B.J."/>
            <person name="Hornburger P."/>
            <person name="Mueller R.-W."/>
            <person name="Bruemmer F."/>
            <person name="Labrenz M."/>
            <person name="Spormann A.M."/>
            <person name="Op den Camp H."/>
            <person name="Overmann J."/>
            <person name="Amann R."/>
            <person name="Jetten M.S.M."/>
            <person name="Mascher T."/>
            <person name="Medema M.H."/>
            <person name="Devos D.P."/>
            <person name="Kaster A.-K."/>
            <person name="Ovreas L."/>
            <person name="Rohde M."/>
            <person name="Galperin M.Y."/>
            <person name="Jogler C."/>
        </authorList>
    </citation>
    <scope>NUCLEOTIDE SEQUENCE [LARGE SCALE GENOMIC DNA]</scope>
    <source>
        <strain evidence="1 2">Poly24</strain>
    </source>
</reference>
<proteinExistence type="predicted"/>
<evidence type="ECO:0000313" key="1">
    <source>
        <dbReference type="EMBL" id="QDV67681.1"/>
    </source>
</evidence>
<sequence length="37" mass="4341">MFLTHFPEREYGYLTCSLWGTGENKCRVSDIFTPIMP</sequence>
<accession>A0A518JQ59</accession>
<protein>
    <submittedName>
        <fullName evidence="1">Uncharacterized protein</fullName>
    </submittedName>
</protein>
<dbReference type="EMBL" id="CP036348">
    <property type="protein sequence ID" value="QDV67681.1"/>
    <property type="molecule type" value="Genomic_DNA"/>
</dbReference>
<keyword evidence="2" id="KW-1185">Reference proteome</keyword>